<evidence type="ECO:0000256" key="1">
    <source>
        <dbReference type="ARBA" id="ARBA00004141"/>
    </source>
</evidence>
<dbReference type="SUPFAM" id="SSF81345">
    <property type="entry name" value="ABC transporter involved in vitamin B12 uptake, BtuC"/>
    <property type="match status" value="1"/>
</dbReference>
<proteinExistence type="inferred from homology"/>
<feature type="transmembrane region" description="Helical" evidence="6">
    <location>
        <begin position="205"/>
        <end position="221"/>
    </location>
</feature>
<comment type="subcellular location">
    <subcellularLocation>
        <location evidence="1">Membrane</location>
        <topology evidence="1">Multi-pass membrane protein</topology>
    </subcellularLocation>
</comment>
<feature type="transmembrane region" description="Helical" evidence="6">
    <location>
        <begin position="180"/>
        <end position="199"/>
    </location>
</feature>
<evidence type="ECO:0000256" key="2">
    <source>
        <dbReference type="ARBA" id="ARBA00008034"/>
    </source>
</evidence>
<dbReference type="GO" id="GO:0043190">
    <property type="term" value="C:ATP-binding cassette (ABC) transporter complex"/>
    <property type="evidence" value="ECO:0007669"/>
    <property type="project" value="InterPro"/>
</dbReference>
<reference evidence="7" key="1">
    <citation type="journal article" date="2020" name="ISME J.">
        <title>Gammaproteobacteria mediating utilization of methyl-, sulfur- and petroleum organic compounds in deep ocean hydrothermal plumes.</title>
        <authorList>
            <person name="Zhou Z."/>
            <person name="Liu Y."/>
            <person name="Pan J."/>
            <person name="Cron B.R."/>
            <person name="Toner B.M."/>
            <person name="Anantharaman K."/>
            <person name="Breier J.A."/>
            <person name="Dick G.J."/>
            <person name="Li M."/>
        </authorList>
    </citation>
    <scope>NUCLEOTIDE SEQUENCE</scope>
    <source>
        <strain evidence="7">SZUA-1451</strain>
    </source>
</reference>
<sequence>MISEFFLRALLASIMVSILLGMLSPLINMKGLAFLTHATFHSLLFGAVLGMILGLLVGNLGIIVWTALIVTILVVIVIAEIENRGFTSDTAIGIISSFVAGATVLGFGILYKVMASRPYFALSESIVAYLTGEIFLITLSDLEMLIFGGFLLFLIMLFLYRDFLYVSFDPEGVESYGGNVRAYLMILYIIVGTIGALIVRTVGLITLQVIAVLPGAIAMMLSDDLRKIVGISLFLTLGIEILSILLAYATNIPPSGIATILLGMIYGTLVFRKWGAGP</sequence>
<dbReference type="Gene3D" id="1.10.3470.10">
    <property type="entry name" value="ABC transporter involved in vitamin B12 uptake, BtuC"/>
    <property type="match status" value="1"/>
</dbReference>
<dbReference type="PANTHER" id="PTHR30477">
    <property type="entry name" value="ABC-TRANSPORTER METAL-BINDING PROTEIN"/>
    <property type="match status" value="1"/>
</dbReference>
<accession>A0A833E023</accession>
<feature type="transmembrane region" description="Helical" evidence="6">
    <location>
        <begin position="62"/>
        <end position="79"/>
    </location>
</feature>
<dbReference type="AlphaFoldDB" id="A0A833E023"/>
<dbReference type="Pfam" id="PF00950">
    <property type="entry name" value="ABC-3"/>
    <property type="match status" value="1"/>
</dbReference>
<dbReference type="InterPro" id="IPR037294">
    <property type="entry name" value="ABC_BtuC-like"/>
</dbReference>
<keyword evidence="4 6" id="KW-1133">Transmembrane helix</keyword>
<feature type="transmembrane region" description="Helical" evidence="6">
    <location>
        <begin position="134"/>
        <end position="160"/>
    </location>
</feature>
<evidence type="ECO:0000256" key="4">
    <source>
        <dbReference type="ARBA" id="ARBA00022989"/>
    </source>
</evidence>
<keyword evidence="5 6" id="KW-0472">Membrane</keyword>
<feature type="transmembrane region" description="Helical" evidence="6">
    <location>
        <begin position="91"/>
        <end position="114"/>
    </location>
</feature>
<dbReference type="Proteomes" id="UP000649326">
    <property type="component" value="Unassembled WGS sequence"/>
</dbReference>
<protein>
    <submittedName>
        <fullName evidence="7">Metal ABC transporter permease</fullName>
    </submittedName>
</protein>
<feature type="transmembrane region" description="Helical" evidence="6">
    <location>
        <begin position="34"/>
        <end position="56"/>
    </location>
</feature>
<evidence type="ECO:0000313" key="8">
    <source>
        <dbReference type="Proteomes" id="UP000649326"/>
    </source>
</evidence>
<dbReference type="PANTHER" id="PTHR30477:SF21">
    <property type="entry name" value="ABC-3 PROTEIN"/>
    <property type="match status" value="1"/>
</dbReference>
<organism evidence="7 8">
    <name type="scientific">Thermococcus paralvinellae</name>
    <dbReference type="NCBI Taxonomy" id="582419"/>
    <lineage>
        <taxon>Archaea</taxon>
        <taxon>Methanobacteriati</taxon>
        <taxon>Methanobacteriota</taxon>
        <taxon>Thermococci</taxon>
        <taxon>Thermococcales</taxon>
        <taxon>Thermococcaceae</taxon>
        <taxon>Thermococcus</taxon>
    </lineage>
</organism>
<keyword evidence="3 6" id="KW-0812">Transmembrane</keyword>
<name>A0A833E023_9EURY</name>
<feature type="transmembrane region" description="Helical" evidence="6">
    <location>
        <begin position="255"/>
        <end position="271"/>
    </location>
</feature>
<comment type="similarity">
    <text evidence="2">Belongs to the ABC-3 integral membrane protein family.</text>
</comment>
<evidence type="ECO:0000256" key="3">
    <source>
        <dbReference type="ARBA" id="ARBA00022692"/>
    </source>
</evidence>
<dbReference type="InterPro" id="IPR001626">
    <property type="entry name" value="ABC_TroCD"/>
</dbReference>
<evidence type="ECO:0000313" key="7">
    <source>
        <dbReference type="EMBL" id="HIP74979.1"/>
    </source>
</evidence>
<evidence type="ECO:0000256" key="6">
    <source>
        <dbReference type="SAM" id="Phobius"/>
    </source>
</evidence>
<evidence type="ECO:0000256" key="5">
    <source>
        <dbReference type="ARBA" id="ARBA00023136"/>
    </source>
</evidence>
<feature type="transmembrane region" description="Helical" evidence="6">
    <location>
        <begin position="6"/>
        <end position="27"/>
    </location>
</feature>
<dbReference type="EMBL" id="DQUG01000093">
    <property type="protein sequence ID" value="HIP74979.1"/>
    <property type="molecule type" value="Genomic_DNA"/>
</dbReference>
<comment type="caution">
    <text evidence="7">The sequence shown here is derived from an EMBL/GenBank/DDBJ whole genome shotgun (WGS) entry which is preliminary data.</text>
</comment>
<dbReference type="GO" id="GO:0055085">
    <property type="term" value="P:transmembrane transport"/>
    <property type="evidence" value="ECO:0007669"/>
    <property type="project" value="InterPro"/>
</dbReference>
<feature type="transmembrane region" description="Helical" evidence="6">
    <location>
        <begin position="228"/>
        <end position="249"/>
    </location>
</feature>
<gene>
    <name evidence="7" type="ORF">EYH13_02270</name>
</gene>